<dbReference type="Pfam" id="PF02469">
    <property type="entry name" value="Fasciclin"/>
    <property type="match status" value="3"/>
</dbReference>
<evidence type="ECO:0000313" key="6">
    <source>
        <dbReference type="Proteomes" id="UP000243876"/>
    </source>
</evidence>
<evidence type="ECO:0000313" key="5">
    <source>
        <dbReference type="EMBL" id="CEQ40611.1"/>
    </source>
</evidence>
<keyword evidence="2" id="KW-0812">Transmembrane</keyword>
<feature type="signal peptide" evidence="3">
    <location>
        <begin position="1"/>
        <end position="18"/>
    </location>
</feature>
<dbReference type="InterPro" id="IPR036378">
    <property type="entry name" value="FAS1_dom_sf"/>
</dbReference>
<keyword evidence="6" id="KW-1185">Reference proteome</keyword>
<feature type="compositionally biased region" description="Basic and acidic residues" evidence="1">
    <location>
        <begin position="202"/>
        <end position="215"/>
    </location>
</feature>
<organism evidence="5 6">
    <name type="scientific">Sporidiobolus salmonicolor</name>
    <name type="common">Yeast-like fungus</name>
    <name type="synonym">Sporobolomyces salmonicolor</name>
    <dbReference type="NCBI Taxonomy" id="5005"/>
    <lineage>
        <taxon>Eukaryota</taxon>
        <taxon>Fungi</taxon>
        <taxon>Dikarya</taxon>
        <taxon>Basidiomycota</taxon>
        <taxon>Pucciniomycotina</taxon>
        <taxon>Microbotryomycetes</taxon>
        <taxon>Sporidiobolales</taxon>
        <taxon>Sporidiobolaceae</taxon>
        <taxon>Sporobolomyces</taxon>
    </lineage>
</organism>
<dbReference type="SMART" id="SM00554">
    <property type="entry name" value="FAS1"/>
    <property type="match status" value="4"/>
</dbReference>
<dbReference type="EMBL" id="CENE01000007">
    <property type="protein sequence ID" value="CEQ40611.1"/>
    <property type="molecule type" value="Genomic_DNA"/>
</dbReference>
<dbReference type="GO" id="GO:0016236">
    <property type="term" value="P:macroautophagy"/>
    <property type="evidence" value="ECO:0007669"/>
    <property type="project" value="TreeGrafter"/>
</dbReference>
<evidence type="ECO:0000256" key="2">
    <source>
        <dbReference type="SAM" id="Phobius"/>
    </source>
</evidence>
<gene>
    <name evidence="5" type="primary">SPOSA6832_02239</name>
</gene>
<accession>A0A0D6EL09</accession>
<dbReference type="GO" id="GO:0000329">
    <property type="term" value="C:fungal-type vacuole membrane"/>
    <property type="evidence" value="ECO:0007669"/>
    <property type="project" value="TreeGrafter"/>
</dbReference>
<dbReference type="OrthoDB" id="14252at2759"/>
<feature type="chain" id="PRO_5002303519" evidence="3">
    <location>
        <begin position="19"/>
        <end position="1053"/>
    </location>
</feature>
<name>A0A0D6EL09_SPOSA</name>
<sequence length="1053" mass="113762">MRWTALLLGLVLPLAAQAAPDIPKTTATTLVDLLSASPDHSLLLAAFQHARLIPTLNRLNGSTLFAPTNDAIRAERDREAGRSEADAATDGGLSSTSIWSHVVDCADRPCDDLDDADSDRNKRDNLQFALRETLLYHLLNYTLFPPPSNHSSLSSSHPLPLDVPTLQETLLFPTLSPYNRSFPAPPSLPGSEPDQPDPSAPPKDRPEGLLRGEGQRVRVMMRKGDGRGKNEIRVGVDWRGAGGVKGERKIEHARNGDFVSLDGVLQKPKDLATLIRTEPSVSTFASLLPSQVLDYISTAPHMTVFAPTNDAWDALSDLEMRYLRSGFAEMDLSEIFDDGASQEGAGKGKVGYLEKLVGEKSHSGSNITTLRNGTLEVVANGPEITVNGSKIETGDILAKNGVLHTVPSLLLPSGSLSLTAEKYLIALSATRFVSLLRSVNLSHYVQIPSNQPTFTPQPLPPVIDDVAGQAPLFSLSSATTKEKTRYTILAVRDDVLALSEGKWGYQLPSPGSPELKELLEYHIVSGKWVRTELEDGMLVGTELRPEQLKGARQRLAVSVQDAEGGRGEGWKSKGGKDKKDQETLIGWGSANVVADPVVVGDSVIYLISSVLEPPTSVITSAVSDLRLSTFVASVYAATLDGTLATQPAVTYLVPTNKAFASLGLAMSYLLLPSARQELRSLLKYHAIDELVYLDDFPRTGSARYPTLLDGAEIYFERDPVNSTLAVHGPTLGGHPANGEARNARVVEGDILTETGTIHVIDQVELPAELDITVEKLLRGAKANTMVELIQAANMSWVLRGKRPPADSVFATDDDDGKRKKKHKSRRFNVDRAYTILCPTDKAFSRLNLTYYLANPPALSALVQLHIIPTDALSPSSDKDAGTPLPLVDSITYPTLLSRSEGGASLFGTVAFKQWGEGEGAWMVGIEGARGTRGESDSARVVAWGRATPWFVEGKPDHDGDGDGEKKNDEEAYVLGLAGWAEAFATKLAAGGGVITIDSVLLPYEPGWLRRWGWIVLTVFAGVAVVGLAVGFGVRAWRKRKGLVQYERLEGEED</sequence>
<dbReference type="InterPro" id="IPR000782">
    <property type="entry name" value="FAS1_domain"/>
</dbReference>
<proteinExistence type="predicted"/>
<feature type="domain" description="FAS1" evidence="4">
    <location>
        <begin position="614"/>
        <end position="764"/>
    </location>
</feature>
<feature type="transmembrane region" description="Helical" evidence="2">
    <location>
        <begin position="1011"/>
        <end position="1033"/>
    </location>
</feature>
<feature type="domain" description="FAS1" evidence="4">
    <location>
        <begin position="27"/>
        <end position="139"/>
    </location>
</feature>
<keyword evidence="2" id="KW-0472">Membrane</keyword>
<dbReference type="PANTHER" id="PTHR10900">
    <property type="entry name" value="PERIOSTIN-RELATED"/>
    <property type="match status" value="1"/>
</dbReference>
<dbReference type="PANTHER" id="PTHR10900:SF77">
    <property type="entry name" value="FI19380P1"/>
    <property type="match status" value="1"/>
</dbReference>
<evidence type="ECO:0000259" key="4">
    <source>
        <dbReference type="PROSITE" id="PS50213"/>
    </source>
</evidence>
<dbReference type="GO" id="GO:0005615">
    <property type="term" value="C:extracellular space"/>
    <property type="evidence" value="ECO:0007669"/>
    <property type="project" value="TreeGrafter"/>
</dbReference>
<keyword evidence="2" id="KW-1133">Transmembrane helix</keyword>
<dbReference type="PROSITE" id="PS50213">
    <property type="entry name" value="FAS1"/>
    <property type="match status" value="3"/>
</dbReference>
<dbReference type="AlphaFoldDB" id="A0A0D6EL09"/>
<evidence type="ECO:0000256" key="1">
    <source>
        <dbReference type="SAM" id="MobiDB-lite"/>
    </source>
</evidence>
<keyword evidence="3" id="KW-0732">Signal</keyword>
<dbReference type="Gene3D" id="2.30.180.10">
    <property type="entry name" value="FAS1 domain"/>
    <property type="match status" value="5"/>
</dbReference>
<reference evidence="6" key="1">
    <citation type="submission" date="2015-02" db="EMBL/GenBank/DDBJ databases">
        <authorList>
            <person name="Gon?alves P."/>
        </authorList>
    </citation>
    <scope>NUCLEOTIDE SEQUENCE [LARGE SCALE GENOMIC DNA]</scope>
</reference>
<evidence type="ECO:0000256" key="3">
    <source>
        <dbReference type="SAM" id="SignalP"/>
    </source>
</evidence>
<feature type="region of interest" description="Disordered" evidence="1">
    <location>
        <begin position="176"/>
        <end position="215"/>
    </location>
</feature>
<protein>
    <submittedName>
        <fullName evidence="5">SPOSA6832_02239-mRNA-1:cds</fullName>
    </submittedName>
</protein>
<feature type="domain" description="FAS1" evidence="4">
    <location>
        <begin position="268"/>
        <end position="410"/>
    </location>
</feature>
<dbReference type="SUPFAM" id="SSF82153">
    <property type="entry name" value="FAS1 domain"/>
    <property type="match status" value="5"/>
</dbReference>
<dbReference type="Proteomes" id="UP000243876">
    <property type="component" value="Unassembled WGS sequence"/>
</dbReference>
<dbReference type="InterPro" id="IPR050904">
    <property type="entry name" value="Adhesion/Biosynth-related"/>
</dbReference>